<keyword evidence="4" id="KW-1185">Reference proteome</keyword>
<keyword evidence="3" id="KW-0378">Hydrolase</keyword>
<dbReference type="AlphaFoldDB" id="A0A5C5XXL3"/>
<dbReference type="Proteomes" id="UP000317238">
    <property type="component" value="Unassembled WGS sequence"/>
</dbReference>
<evidence type="ECO:0000313" key="4">
    <source>
        <dbReference type="Proteomes" id="UP000317238"/>
    </source>
</evidence>
<proteinExistence type="predicted"/>
<dbReference type="CDD" id="cd02652">
    <property type="entry name" value="nuc_hydro_2"/>
    <property type="match status" value="1"/>
</dbReference>
<dbReference type="PANTHER" id="PTHR43264:SF1">
    <property type="entry name" value="INOSINE_URIDINE-PREFERRING NUCLEOSIDE HYDROLASE DOMAIN-CONTAINING PROTEIN"/>
    <property type="match status" value="1"/>
</dbReference>
<dbReference type="InterPro" id="IPR036452">
    <property type="entry name" value="Ribo_hydro-like"/>
</dbReference>
<evidence type="ECO:0000313" key="3">
    <source>
        <dbReference type="EMBL" id="TWT68077.1"/>
    </source>
</evidence>
<evidence type="ECO:0000259" key="2">
    <source>
        <dbReference type="Pfam" id="PF01156"/>
    </source>
</evidence>
<accession>A0A5C5XXL3</accession>
<dbReference type="GO" id="GO:0016799">
    <property type="term" value="F:hydrolase activity, hydrolyzing N-glycosyl compounds"/>
    <property type="evidence" value="ECO:0007669"/>
    <property type="project" value="InterPro"/>
</dbReference>
<comment type="caution">
    <text evidence="3">The sequence shown here is derived from an EMBL/GenBank/DDBJ whole genome shotgun (WGS) entry which is preliminary data.</text>
</comment>
<reference evidence="3 4" key="1">
    <citation type="submission" date="2019-02" db="EMBL/GenBank/DDBJ databases">
        <title>Deep-cultivation of Planctomycetes and their phenomic and genomic characterization uncovers novel biology.</title>
        <authorList>
            <person name="Wiegand S."/>
            <person name="Jogler M."/>
            <person name="Boedeker C."/>
            <person name="Pinto D."/>
            <person name="Vollmers J."/>
            <person name="Rivas-Marin E."/>
            <person name="Kohn T."/>
            <person name="Peeters S.H."/>
            <person name="Heuer A."/>
            <person name="Rast P."/>
            <person name="Oberbeckmann S."/>
            <person name="Bunk B."/>
            <person name="Jeske O."/>
            <person name="Meyerdierks A."/>
            <person name="Storesund J.E."/>
            <person name="Kallscheuer N."/>
            <person name="Luecker S."/>
            <person name="Lage O.M."/>
            <person name="Pohl T."/>
            <person name="Merkel B.J."/>
            <person name="Hornburger P."/>
            <person name="Mueller R.-W."/>
            <person name="Bruemmer F."/>
            <person name="Labrenz M."/>
            <person name="Spormann A.M."/>
            <person name="Op Den Camp H."/>
            <person name="Overmann J."/>
            <person name="Amann R."/>
            <person name="Jetten M.S.M."/>
            <person name="Mascher T."/>
            <person name="Medema M.H."/>
            <person name="Devos D.P."/>
            <person name="Kaster A.-K."/>
            <person name="Ovreas L."/>
            <person name="Rohde M."/>
            <person name="Galperin M.Y."/>
            <person name="Jogler C."/>
        </authorList>
    </citation>
    <scope>NUCLEOTIDE SEQUENCE [LARGE SCALE GENOMIC DNA]</scope>
    <source>
        <strain evidence="3 4">Pan14r</strain>
    </source>
</reference>
<dbReference type="PANTHER" id="PTHR43264">
    <property type="match status" value="1"/>
</dbReference>
<dbReference type="EMBL" id="SJPL01000001">
    <property type="protein sequence ID" value="TWT68077.1"/>
    <property type="molecule type" value="Genomic_DNA"/>
</dbReference>
<feature type="domain" description="Inosine/uridine-preferring nucleoside hydrolase" evidence="2">
    <location>
        <begin position="24"/>
        <end position="293"/>
    </location>
</feature>
<dbReference type="Gene3D" id="3.90.245.10">
    <property type="entry name" value="Ribonucleoside hydrolase-like"/>
    <property type="match status" value="1"/>
</dbReference>
<gene>
    <name evidence="3" type="ORF">Pan14r_03150</name>
</gene>
<dbReference type="Pfam" id="PF01156">
    <property type="entry name" value="IU_nuc_hydro"/>
    <property type="match status" value="1"/>
</dbReference>
<dbReference type="SUPFAM" id="SSF53590">
    <property type="entry name" value="Nucleoside hydrolase"/>
    <property type="match status" value="1"/>
</dbReference>
<sequence length="326" mass="34708" precursor="true">MGLLLIASALWLAVTLQAAEPVSVIFDTDMAGDCDDAGALAVLNALADRGEAEILAVVTNRKDPAGLSGAACDVINTFYGRPDVPIGTDKDGARAKWKGGSSYTPVLAKEFAHDSPVDAELPDAIDVYRRTLASAGDQSVVICSVGALSNLQDLLNSSADKHSRLSGAELIRKKVRQTVIMGGAFPRSAKPETNVLLDPPASVAVVNDWPGPIVWQGFEVGAALHCGAGLKRAASNNPVRRAFEVRPYLGQFAIDHGKPAHDQAAVLIAVRGPEPSLWKVSAKGRVVVDSDGHNEWYPGANHQHQYVSIKGRPDRLIQMIEELMLK</sequence>
<name>A0A5C5XXL3_9PLAN</name>
<keyword evidence="1" id="KW-0732">Signal</keyword>
<feature type="signal peptide" evidence="1">
    <location>
        <begin position="1"/>
        <end position="18"/>
    </location>
</feature>
<organism evidence="3 4">
    <name type="scientific">Crateriforma conspicua</name>
    <dbReference type="NCBI Taxonomy" id="2527996"/>
    <lineage>
        <taxon>Bacteria</taxon>
        <taxon>Pseudomonadati</taxon>
        <taxon>Planctomycetota</taxon>
        <taxon>Planctomycetia</taxon>
        <taxon>Planctomycetales</taxon>
        <taxon>Planctomycetaceae</taxon>
        <taxon>Crateriforma</taxon>
    </lineage>
</organism>
<dbReference type="InterPro" id="IPR001910">
    <property type="entry name" value="Inosine/uridine_hydrolase_dom"/>
</dbReference>
<feature type="chain" id="PRO_5023088877" evidence="1">
    <location>
        <begin position="19"/>
        <end position="326"/>
    </location>
</feature>
<protein>
    <submittedName>
        <fullName evidence="3">Inosine-uridine preferring nucleoside hydrolase</fullName>
    </submittedName>
</protein>
<evidence type="ECO:0000256" key="1">
    <source>
        <dbReference type="SAM" id="SignalP"/>
    </source>
</evidence>